<dbReference type="PANTHER" id="PTHR43297:SF2">
    <property type="entry name" value="DIPEPTIDE TRANSPORT ATP-BINDING PROTEIN DPPD"/>
    <property type="match status" value="1"/>
</dbReference>
<evidence type="ECO:0000256" key="1">
    <source>
        <dbReference type="ARBA" id="ARBA00004202"/>
    </source>
</evidence>
<dbReference type="PANTHER" id="PTHR43297">
    <property type="entry name" value="OLIGOPEPTIDE TRANSPORT ATP-BINDING PROTEIN APPD"/>
    <property type="match status" value="1"/>
</dbReference>
<dbReference type="Gene3D" id="3.40.50.300">
    <property type="entry name" value="P-loop containing nucleotide triphosphate hydrolases"/>
    <property type="match status" value="1"/>
</dbReference>
<sequence>MTDSLDDKTRAAEADKTGVAEADKAGVAEAADAAAPPSAFLEVRDLKVHFPTDDGLVKSVDGLTFSLEKGKTLGIVGESGSGKSVTSLAVMGLHRAARRERSKVRMSGEIWLDGRELVGADPDEVRRLRGRRMAMIFQDPLSALHPFYTVGNQIVEAYRVHHDVSRKTARKRAVEMLDRVGIPQPDKRVDDHPHQFSGGMRQRAMIAMALVNNPELLIADEPTTALDVTVQAQILDLIRDLQKEFGSAVILITHDLGVVAELADDLLVMYGGRCVERGPAEKVFSRPQHPYTWGLLGSMPRIDRDQTDRLIPVKGSPPSLINVPSGCAFNPRCPYADIPADDLTRTVRPELREAADGHFSACHMAPEERERIWTEEIAPKL</sequence>
<dbReference type="GO" id="GO:0015833">
    <property type="term" value="P:peptide transport"/>
    <property type="evidence" value="ECO:0007669"/>
    <property type="project" value="InterPro"/>
</dbReference>
<keyword evidence="6 10" id="KW-0067">ATP-binding</keyword>
<keyword evidence="5" id="KW-0547">Nucleotide-binding</keyword>
<dbReference type="FunFam" id="3.40.50.300:FF:000016">
    <property type="entry name" value="Oligopeptide ABC transporter ATP-binding component"/>
    <property type="match status" value="1"/>
</dbReference>
<dbReference type="EMBL" id="CP020569">
    <property type="protein sequence ID" value="ARF57525.1"/>
    <property type="molecule type" value="Genomic_DNA"/>
</dbReference>
<name>A0A1V0TX29_9ACTN</name>
<accession>A0A1V0TX29</accession>
<comment type="similarity">
    <text evidence="2">Belongs to the ABC transporter superfamily.</text>
</comment>
<reference evidence="10 11" key="1">
    <citation type="submission" date="2017-04" db="EMBL/GenBank/DDBJ databases">
        <title>Complete Genome Sequence of Streptomyces gilvosporeus F607, a Capable Producer of Natamycin.</title>
        <authorList>
            <person name="Zong G."/>
            <person name="Zhong C."/>
            <person name="Fu J."/>
            <person name="Qin R."/>
            <person name="Cao G."/>
        </authorList>
    </citation>
    <scope>NUCLEOTIDE SEQUENCE [LARGE SCALE GENOMIC DNA]</scope>
    <source>
        <strain evidence="10 11">F607</strain>
    </source>
</reference>
<dbReference type="InterPro" id="IPR013563">
    <property type="entry name" value="Oligopep_ABC_C"/>
</dbReference>
<dbReference type="SMART" id="SM00382">
    <property type="entry name" value="AAA"/>
    <property type="match status" value="1"/>
</dbReference>
<dbReference type="GO" id="GO:0005886">
    <property type="term" value="C:plasma membrane"/>
    <property type="evidence" value="ECO:0007669"/>
    <property type="project" value="UniProtKB-SubCell"/>
</dbReference>
<protein>
    <submittedName>
        <fullName evidence="10">Dipeptide/oligopeptide/nickel ABC transporter ATP-binding protein</fullName>
    </submittedName>
</protein>
<evidence type="ECO:0000313" key="10">
    <source>
        <dbReference type="EMBL" id="ARF57525.1"/>
    </source>
</evidence>
<evidence type="ECO:0000256" key="5">
    <source>
        <dbReference type="ARBA" id="ARBA00022741"/>
    </source>
</evidence>
<dbReference type="GO" id="GO:0016887">
    <property type="term" value="F:ATP hydrolysis activity"/>
    <property type="evidence" value="ECO:0007669"/>
    <property type="project" value="InterPro"/>
</dbReference>
<dbReference type="InterPro" id="IPR003439">
    <property type="entry name" value="ABC_transporter-like_ATP-bd"/>
</dbReference>
<keyword evidence="11" id="KW-1185">Reference proteome</keyword>
<comment type="subcellular location">
    <subcellularLocation>
        <location evidence="1">Cell membrane</location>
        <topology evidence="1">Peripheral membrane protein</topology>
    </subcellularLocation>
</comment>
<dbReference type="InterPro" id="IPR003593">
    <property type="entry name" value="AAA+_ATPase"/>
</dbReference>
<proteinExistence type="inferred from homology"/>
<dbReference type="GO" id="GO:0005524">
    <property type="term" value="F:ATP binding"/>
    <property type="evidence" value="ECO:0007669"/>
    <property type="project" value="UniProtKB-KW"/>
</dbReference>
<dbReference type="InterPro" id="IPR017871">
    <property type="entry name" value="ABC_transporter-like_CS"/>
</dbReference>
<dbReference type="KEGG" id="sgv:B1H19_28010"/>
<dbReference type="InterPro" id="IPR027417">
    <property type="entry name" value="P-loop_NTPase"/>
</dbReference>
<dbReference type="InterPro" id="IPR050388">
    <property type="entry name" value="ABC_Ni/Peptide_Import"/>
</dbReference>
<dbReference type="NCBIfam" id="TIGR01727">
    <property type="entry name" value="oligo_HPY"/>
    <property type="match status" value="1"/>
</dbReference>
<dbReference type="Pfam" id="PF00005">
    <property type="entry name" value="ABC_tran"/>
    <property type="match status" value="1"/>
</dbReference>
<dbReference type="CDD" id="cd03257">
    <property type="entry name" value="ABC_NikE_OppD_transporters"/>
    <property type="match status" value="1"/>
</dbReference>
<dbReference type="AlphaFoldDB" id="A0A1V0TX29"/>
<keyword evidence="4" id="KW-1003">Cell membrane</keyword>
<dbReference type="STRING" id="553510.B1H19_28010"/>
<dbReference type="Proteomes" id="UP000192726">
    <property type="component" value="Chromosome"/>
</dbReference>
<feature type="region of interest" description="Disordered" evidence="8">
    <location>
        <begin position="1"/>
        <end position="20"/>
    </location>
</feature>
<dbReference type="SUPFAM" id="SSF52540">
    <property type="entry name" value="P-loop containing nucleoside triphosphate hydrolases"/>
    <property type="match status" value="1"/>
</dbReference>
<evidence type="ECO:0000256" key="4">
    <source>
        <dbReference type="ARBA" id="ARBA00022475"/>
    </source>
</evidence>
<dbReference type="PROSITE" id="PS00211">
    <property type="entry name" value="ABC_TRANSPORTER_1"/>
    <property type="match status" value="1"/>
</dbReference>
<evidence type="ECO:0000256" key="3">
    <source>
        <dbReference type="ARBA" id="ARBA00022448"/>
    </source>
</evidence>
<evidence type="ECO:0000256" key="6">
    <source>
        <dbReference type="ARBA" id="ARBA00022840"/>
    </source>
</evidence>
<organism evidence="10 11">
    <name type="scientific">Streptomyces gilvosporeus</name>
    <dbReference type="NCBI Taxonomy" id="553510"/>
    <lineage>
        <taxon>Bacteria</taxon>
        <taxon>Bacillati</taxon>
        <taxon>Actinomycetota</taxon>
        <taxon>Actinomycetes</taxon>
        <taxon>Kitasatosporales</taxon>
        <taxon>Streptomycetaceae</taxon>
        <taxon>Streptomyces</taxon>
    </lineage>
</organism>
<evidence type="ECO:0000256" key="8">
    <source>
        <dbReference type="SAM" id="MobiDB-lite"/>
    </source>
</evidence>
<feature type="domain" description="ABC transporter" evidence="9">
    <location>
        <begin position="43"/>
        <end position="296"/>
    </location>
</feature>
<gene>
    <name evidence="10" type="ORF">B1H19_28010</name>
</gene>
<evidence type="ECO:0000256" key="7">
    <source>
        <dbReference type="ARBA" id="ARBA00023136"/>
    </source>
</evidence>
<keyword evidence="3" id="KW-0813">Transport</keyword>
<dbReference type="Pfam" id="PF08352">
    <property type="entry name" value="oligo_HPY"/>
    <property type="match status" value="1"/>
</dbReference>
<evidence type="ECO:0000256" key="2">
    <source>
        <dbReference type="ARBA" id="ARBA00005417"/>
    </source>
</evidence>
<dbReference type="RefSeq" id="WP_083107516.1">
    <property type="nucleotide sequence ID" value="NZ_CP020569.1"/>
</dbReference>
<evidence type="ECO:0000259" key="9">
    <source>
        <dbReference type="PROSITE" id="PS50893"/>
    </source>
</evidence>
<keyword evidence="7" id="KW-0472">Membrane</keyword>
<evidence type="ECO:0000313" key="11">
    <source>
        <dbReference type="Proteomes" id="UP000192726"/>
    </source>
</evidence>
<dbReference type="PROSITE" id="PS50893">
    <property type="entry name" value="ABC_TRANSPORTER_2"/>
    <property type="match status" value="1"/>
</dbReference>